<keyword evidence="1" id="KW-0175">Coiled coil</keyword>
<evidence type="ECO:0000259" key="3">
    <source>
        <dbReference type="Pfam" id="PF07889"/>
    </source>
</evidence>
<organism evidence="4 5">
    <name type="scientific">Hordeum vulgare subsp. vulgare</name>
    <name type="common">Domesticated barley</name>
    <dbReference type="NCBI Taxonomy" id="112509"/>
    <lineage>
        <taxon>Eukaryota</taxon>
        <taxon>Viridiplantae</taxon>
        <taxon>Streptophyta</taxon>
        <taxon>Embryophyta</taxon>
        <taxon>Tracheophyta</taxon>
        <taxon>Spermatophyta</taxon>
        <taxon>Magnoliopsida</taxon>
        <taxon>Liliopsida</taxon>
        <taxon>Poales</taxon>
        <taxon>Poaceae</taxon>
        <taxon>BOP clade</taxon>
        <taxon>Pooideae</taxon>
        <taxon>Triticodae</taxon>
        <taxon>Triticeae</taxon>
        <taxon>Hordeinae</taxon>
        <taxon>Hordeum</taxon>
    </lineage>
</organism>
<keyword evidence="2" id="KW-0812">Transmembrane</keyword>
<evidence type="ECO:0000256" key="1">
    <source>
        <dbReference type="SAM" id="Coils"/>
    </source>
</evidence>
<dbReference type="InterPro" id="IPR012458">
    <property type="entry name" value="DUF1664"/>
</dbReference>
<keyword evidence="2" id="KW-1133">Transmembrane helix</keyword>
<dbReference type="PANTHER" id="PTHR46667">
    <property type="entry name" value="OS05G0182700 PROTEIN"/>
    <property type="match status" value="1"/>
</dbReference>
<dbReference type="EnsemblPlants" id="HORVU.MOREX.r3.3HG0237470.1">
    <property type="protein sequence ID" value="HORVU.MOREX.r3.3HG0237470.1"/>
    <property type="gene ID" value="HORVU.MOREX.r3.3HG0237470"/>
</dbReference>
<accession>A0A8I7B4X9</accession>
<evidence type="ECO:0000313" key="5">
    <source>
        <dbReference type="Proteomes" id="UP000011116"/>
    </source>
</evidence>
<dbReference type="Gramene" id="HORVU.MOREX.r2.3HG0197130.1">
    <property type="protein sequence ID" value="HORVU.MOREX.r2.3HG0197130.1"/>
    <property type="gene ID" value="HORVU.MOREX.r2.3HG0197130"/>
</dbReference>
<evidence type="ECO:0000256" key="2">
    <source>
        <dbReference type="SAM" id="Phobius"/>
    </source>
</evidence>
<proteinExistence type="predicted"/>
<protein>
    <recommendedName>
        <fullName evidence="3">DUF1664 domain-containing protein</fullName>
    </recommendedName>
</protein>
<dbReference type="Proteomes" id="UP000011116">
    <property type="component" value="Chromosome 3H"/>
</dbReference>
<evidence type="ECO:0000313" key="4">
    <source>
        <dbReference type="EnsemblPlants" id="HORVU.MOREX.r3.3HG0237470.1"/>
    </source>
</evidence>
<dbReference type="AlphaFoldDB" id="A0A8I7B4X9"/>
<dbReference type="OrthoDB" id="544175at2759"/>
<dbReference type="GeneID" id="123441471"/>
<feature type="coiled-coil region" evidence="1">
    <location>
        <begin position="149"/>
        <end position="176"/>
    </location>
</feature>
<reference evidence="4" key="3">
    <citation type="submission" date="2022-01" db="UniProtKB">
        <authorList>
            <consortium name="EnsemblPlants"/>
        </authorList>
    </citation>
    <scope>IDENTIFICATION</scope>
    <source>
        <strain evidence="4">subsp. vulgare</strain>
    </source>
</reference>
<dbReference type="KEGG" id="hvg:123441471"/>
<keyword evidence="2" id="KW-0472">Membrane</keyword>
<feature type="transmembrane region" description="Helical" evidence="2">
    <location>
        <begin position="90"/>
        <end position="111"/>
    </location>
</feature>
<sequence>MATASVHLGRYVLLAGVGFAAPIVLGDGRASRFSDILKDFQEFLREKGVDSSAAQENATLSLQLQALTREIRHLSMATPTVVHIDPGNNVLSAFIAPAAAAGVVGYAYMWWKGISFSSIMYVTKKNMASAVSSMTKHLEQVQNSLAAAKRHLTQRIQRLDDKLDKQKEMSGQIRDEVVGARMKLKDIGAEMENLKKLAFNMDGKLDSIQDKQDCQLAGVSYLLQFIEPKVGVLPNRLEGLQRPVVTRSMKQGELPGLDFGLRLLALEQSTKGGAGLGLPSPPVKSAC</sequence>
<gene>
    <name evidence="4" type="primary">LOC123441471</name>
</gene>
<dbReference type="PANTHER" id="PTHR46667:SF5">
    <property type="entry name" value="DUF1664 DOMAIN-CONTAINING PROTEIN"/>
    <property type="match status" value="1"/>
</dbReference>
<dbReference type="RefSeq" id="XP_044973830.1">
    <property type="nucleotide sequence ID" value="XM_045117895.1"/>
</dbReference>
<keyword evidence="5" id="KW-1185">Reference proteome</keyword>
<reference evidence="4" key="2">
    <citation type="submission" date="2020-10" db="EMBL/GenBank/DDBJ databases">
        <authorList>
            <person name="Scholz U."/>
            <person name="Mascher M."/>
            <person name="Fiebig A."/>
        </authorList>
    </citation>
    <scope>NUCLEOTIDE SEQUENCE [LARGE SCALE GENOMIC DNA]</scope>
    <source>
        <strain evidence="4">cv. Morex</strain>
    </source>
</reference>
<reference evidence="5" key="1">
    <citation type="journal article" date="2012" name="Nature">
        <title>A physical, genetic and functional sequence assembly of the barley genome.</title>
        <authorList>
            <consortium name="The International Barley Genome Sequencing Consortium"/>
            <person name="Mayer K.F."/>
            <person name="Waugh R."/>
            <person name="Brown J.W."/>
            <person name="Schulman A."/>
            <person name="Langridge P."/>
            <person name="Platzer M."/>
            <person name="Fincher G.B."/>
            <person name="Muehlbauer G.J."/>
            <person name="Sato K."/>
            <person name="Close T.J."/>
            <person name="Wise R.P."/>
            <person name="Stein N."/>
        </authorList>
    </citation>
    <scope>NUCLEOTIDE SEQUENCE [LARGE SCALE GENOMIC DNA]</scope>
    <source>
        <strain evidence="5">cv. Morex</strain>
    </source>
</reference>
<name>A0A8I7B4X9_HORVV</name>
<feature type="domain" description="DUF1664" evidence="3">
    <location>
        <begin position="92"/>
        <end position="212"/>
    </location>
</feature>
<dbReference type="Gramene" id="HORVU.MOREX.r3.3HG0237470.1">
    <property type="protein sequence ID" value="HORVU.MOREX.r3.3HG0237470.1"/>
    <property type="gene ID" value="HORVU.MOREX.r3.3HG0237470"/>
</dbReference>
<dbReference type="Pfam" id="PF07889">
    <property type="entry name" value="DUF1664"/>
    <property type="match status" value="1"/>
</dbReference>